<protein>
    <submittedName>
        <fullName evidence="1">Uncharacterized protein</fullName>
    </submittedName>
</protein>
<dbReference type="RefSeq" id="WP_140962665.1">
    <property type="nucleotide sequence ID" value="NZ_VEVQ02000007.1"/>
</dbReference>
<gene>
    <name evidence="1" type="ORF">FIA58_011645</name>
</gene>
<reference evidence="1 2" key="3">
    <citation type="submission" date="2020-02" db="EMBL/GenBank/DDBJ databases">
        <title>Flavobacterium profundi sp. nov., isolated from a deep-sea seamount.</title>
        <authorList>
            <person name="Zhang D.-C."/>
        </authorList>
    </citation>
    <scope>NUCLEOTIDE SEQUENCE [LARGE SCALE GENOMIC DNA]</scope>
    <source>
        <strain evidence="1 2">EC11</strain>
    </source>
</reference>
<accession>A0ABX0IRJ9</accession>
<keyword evidence="2" id="KW-1185">Reference proteome</keyword>
<dbReference type="EMBL" id="VEVQ02000007">
    <property type="protein sequence ID" value="NHN26333.1"/>
    <property type="molecule type" value="Genomic_DNA"/>
</dbReference>
<evidence type="ECO:0000313" key="2">
    <source>
        <dbReference type="Proteomes" id="UP000817854"/>
    </source>
</evidence>
<reference evidence="2" key="1">
    <citation type="submission" date="2019-05" db="EMBL/GenBank/DDBJ databases">
        <title>Flavobacterium profundi sp. nov., isolated from a deep-sea seamount.</title>
        <authorList>
            <person name="Zhang D.-C."/>
        </authorList>
    </citation>
    <scope>NUCLEOTIDE SEQUENCE [LARGE SCALE GENOMIC DNA]</scope>
    <source>
        <strain evidence="2">EC11</strain>
    </source>
</reference>
<dbReference type="Proteomes" id="UP000817854">
    <property type="component" value="Unassembled WGS sequence"/>
</dbReference>
<comment type="caution">
    <text evidence="1">The sequence shown here is derived from an EMBL/GenBank/DDBJ whole genome shotgun (WGS) entry which is preliminary data.</text>
</comment>
<reference evidence="1 2" key="2">
    <citation type="submission" date="2019-05" db="EMBL/GenBank/DDBJ databases">
        <authorList>
            <person name="Lianzixin W."/>
        </authorList>
    </citation>
    <scope>NUCLEOTIDE SEQUENCE [LARGE SCALE GENOMIC DNA]</scope>
    <source>
        <strain evidence="1 2">EC11</strain>
    </source>
</reference>
<evidence type="ECO:0000313" key="1">
    <source>
        <dbReference type="EMBL" id="NHN26333.1"/>
    </source>
</evidence>
<organism evidence="1 2">
    <name type="scientific">Flavobacterium jejuense</name>
    <dbReference type="NCBI Taxonomy" id="1544455"/>
    <lineage>
        <taxon>Bacteria</taxon>
        <taxon>Pseudomonadati</taxon>
        <taxon>Bacteroidota</taxon>
        <taxon>Flavobacteriia</taxon>
        <taxon>Flavobacteriales</taxon>
        <taxon>Flavobacteriaceae</taxon>
        <taxon>Flavobacterium</taxon>
    </lineage>
</organism>
<sequence length="60" mass="6676">MKRKENKKFDLEKFEIAKLKNQRTIIGGTGDATNTDTGGDKVKDKDNSSLSCLLKDFIGI</sequence>
<name>A0ABX0IRJ9_9FLAO</name>
<proteinExistence type="predicted"/>